<feature type="transmembrane region" description="Helical" evidence="1">
    <location>
        <begin position="12"/>
        <end position="32"/>
    </location>
</feature>
<dbReference type="STRING" id="588602.SAMN04487991_3554"/>
<name>A0A1I3W2X0_9RHOB</name>
<dbReference type="EMBL" id="FORH01000008">
    <property type="protein sequence ID" value="SFK01938.1"/>
    <property type="molecule type" value="Genomic_DNA"/>
</dbReference>
<keyword evidence="1" id="KW-1133">Transmembrane helix</keyword>
<keyword evidence="3" id="KW-1185">Reference proteome</keyword>
<dbReference type="Proteomes" id="UP000199630">
    <property type="component" value="Unassembled WGS sequence"/>
</dbReference>
<evidence type="ECO:0000313" key="3">
    <source>
        <dbReference type="Proteomes" id="UP000199630"/>
    </source>
</evidence>
<sequence length="122" mass="12571">MSAPLLFRLTAYLAFALCAALLIAPGLFSAIFGLDASTGGEVMARRAGVLFAPIGLIYLQLGASGNQQVRRALLSAGTLLMIAMALLGLTELILGRAGPGILVAVSVEVILAALYLKVTRDA</sequence>
<organism evidence="2 3">
    <name type="scientific">Celeribacter neptunius</name>
    <dbReference type="NCBI Taxonomy" id="588602"/>
    <lineage>
        <taxon>Bacteria</taxon>
        <taxon>Pseudomonadati</taxon>
        <taxon>Pseudomonadota</taxon>
        <taxon>Alphaproteobacteria</taxon>
        <taxon>Rhodobacterales</taxon>
        <taxon>Roseobacteraceae</taxon>
        <taxon>Celeribacter</taxon>
    </lineage>
</organism>
<dbReference type="RefSeq" id="WP_090062059.1">
    <property type="nucleotide sequence ID" value="NZ_FORH01000008.1"/>
</dbReference>
<feature type="transmembrane region" description="Helical" evidence="1">
    <location>
        <begin position="73"/>
        <end position="94"/>
    </location>
</feature>
<reference evidence="3" key="1">
    <citation type="submission" date="2016-10" db="EMBL/GenBank/DDBJ databases">
        <authorList>
            <person name="Varghese N."/>
            <person name="Submissions S."/>
        </authorList>
    </citation>
    <scope>NUCLEOTIDE SEQUENCE [LARGE SCALE GENOMIC DNA]</scope>
    <source>
        <strain evidence="3">DSM 26471</strain>
    </source>
</reference>
<protein>
    <recommendedName>
        <fullName evidence="4">DUF4345 domain-containing protein</fullName>
    </recommendedName>
</protein>
<keyword evidence="1" id="KW-0472">Membrane</keyword>
<gene>
    <name evidence="2" type="ORF">SAMN04487991_3554</name>
</gene>
<dbReference type="AlphaFoldDB" id="A0A1I3W2X0"/>
<evidence type="ECO:0000256" key="1">
    <source>
        <dbReference type="SAM" id="Phobius"/>
    </source>
</evidence>
<feature type="transmembrane region" description="Helical" evidence="1">
    <location>
        <begin position="44"/>
        <end position="61"/>
    </location>
</feature>
<evidence type="ECO:0000313" key="2">
    <source>
        <dbReference type="EMBL" id="SFK01938.1"/>
    </source>
</evidence>
<feature type="transmembrane region" description="Helical" evidence="1">
    <location>
        <begin position="100"/>
        <end position="118"/>
    </location>
</feature>
<dbReference type="OrthoDB" id="7869386at2"/>
<accession>A0A1I3W2X0</accession>
<evidence type="ECO:0008006" key="4">
    <source>
        <dbReference type="Google" id="ProtNLM"/>
    </source>
</evidence>
<proteinExistence type="predicted"/>
<keyword evidence="1" id="KW-0812">Transmembrane</keyword>